<name>A0AA39WW08_9PEZI</name>
<comment type="subcellular location">
    <subcellularLocation>
        <location evidence="2">Nucleus</location>
    </subcellularLocation>
</comment>
<dbReference type="FunFam" id="3.30.160.60:FF:000125">
    <property type="entry name" value="Putative zinc finger protein 143"/>
    <property type="match status" value="1"/>
</dbReference>
<evidence type="ECO:0000256" key="8">
    <source>
        <dbReference type="ARBA" id="ARBA00023015"/>
    </source>
</evidence>
<dbReference type="GO" id="GO:0000978">
    <property type="term" value="F:RNA polymerase II cis-regulatory region sequence-specific DNA binding"/>
    <property type="evidence" value="ECO:0007669"/>
    <property type="project" value="UniProtKB-ARBA"/>
</dbReference>
<dbReference type="PROSITE" id="PS00028">
    <property type="entry name" value="ZINC_FINGER_C2H2_1"/>
    <property type="match status" value="3"/>
</dbReference>
<feature type="region of interest" description="Disordered" evidence="13">
    <location>
        <begin position="572"/>
        <end position="618"/>
    </location>
</feature>
<dbReference type="Pfam" id="PF00096">
    <property type="entry name" value="zf-C2H2"/>
    <property type="match status" value="2"/>
</dbReference>
<keyword evidence="16" id="KW-1185">Reference proteome</keyword>
<keyword evidence="10" id="KW-0804">Transcription</keyword>
<dbReference type="SUPFAM" id="SSF57667">
    <property type="entry name" value="beta-beta-alpha zinc fingers"/>
    <property type="match status" value="1"/>
</dbReference>
<evidence type="ECO:0000256" key="10">
    <source>
        <dbReference type="ARBA" id="ARBA00023163"/>
    </source>
</evidence>
<dbReference type="GO" id="GO:0005634">
    <property type="term" value="C:nucleus"/>
    <property type="evidence" value="ECO:0007669"/>
    <property type="project" value="UniProtKB-SubCell"/>
</dbReference>
<dbReference type="GO" id="GO:0008270">
    <property type="term" value="F:zinc ion binding"/>
    <property type="evidence" value="ECO:0007669"/>
    <property type="project" value="UniProtKB-KW"/>
</dbReference>
<feature type="region of interest" description="Disordered" evidence="13">
    <location>
        <begin position="118"/>
        <end position="145"/>
    </location>
</feature>
<dbReference type="PROSITE" id="PS50157">
    <property type="entry name" value="ZINC_FINGER_C2H2_2"/>
    <property type="match status" value="2"/>
</dbReference>
<keyword evidence="6 12" id="KW-0863">Zinc-finger</keyword>
<dbReference type="InterPro" id="IPR058925">
    <property type="entry name" value="zf-C2H2_AcuF"/>
</dbReference>
<feature type="compositionally biased region" description="Polar residues" evidence="13">
    <location>
        <begin position="587"/>
        <end position="605"/>
    </location>
</feature>
<comment type="caution">
    <text evidence="15">The sequence shown here is derived from an EMBL/GenBank/DDBJ whole genome shotgun (WGS) entry which is preliminary data.</text>
</comment>
<evidence type="ECO:0000259" key="14">
    <source>
        <dbReference type="PROSITE" id="PS50157"/>
    </source>
</evidence>
<proteinExistence type="inferred from homology"/>
<sequence length="633" mass="71322">MAFSTSAEPQIQGTDLGGLFNDCLDNFAFFLHSASKQSADPSSWPAGLGSTAMERAFEEYARLRIWGQDFRAGLPDLARSSLAETLQYDKELREQVERMFSMMNDQIELAILNIHTSRSNDVPEDNSEDGSSGSESSMTEDECPRHQRLLSRHVKNIFDQVQLLYNLGILLRRPGLRRKYLKSHVGNSNSRFEPTPEDRSHVTETIRKWRAVGTGGADAGKAICPEEEKPVTWDELERRAKGVAEMHEPVGLIERLARANTRRREQMMYWFEHPDQNISDLTPVVGHGALVKDAKSVRSTPTTIFSKDTIAASDLLGGAQHPAGSQAKGFDSNRTRYAGTVAGRGSRSRVPDVPREAKLQDTFECPYCFLQLESSLMKADREAWQRHVFRDLRPYTCTSPSCPSGDKLYASRHDWMYHEMQAHRRQWTCPECPLTLFKRGEMETHITATHSDLYDRGKLRALLDLHDRPLDDAATSQCPLCPFSSTTKTVLEHLGGHMEELSIFALPSLDEEEEAPDSANDDKRPYKCPFCGKAFQRLEHQVRHVRSHTGERPHVCPFPGCSKNFSRSDELTRHSRIHGGDPFYRDTSPQTAFNSIRSAPPTSLGNPLKAPPPSPDLQAAIPKIQDVFDDEPF</sequence>
<evidence type="ECO:0000256" key="3">
    <source>
        <dbReference type="ARBA" id="ARBA00006991"/>
    </source>
</evidence>
<comment type="similarity">
    <text evidence="3">Belongs to the krueppel C2H2-type zinc-finger protein family.</text>
</comment>
<gene>
    <name evidence="15" type="ORF">B0T14DRAFT_150612</name>
</gene>
<evidence type="ECO:0000256" key="5">
    <source>
        <dbReference type="ARBA" id="ARBA00022737"/>
    </source>
</evidence>
<evidence type="ECO:0000256" key="12">
    <source>
        <dbReference type="PROSITE-ProRule" id="PRU00042"/>
    </source>
</evidence>
<dbReference type="Proteomes" id="UP001175000">
    <property type="component" value="Unassembled WGS sequence"/>
</dbReference>
<keyword evidence="7" id="KW-0862">Zinc</keyword>
<dbReference type="Pfam" id="PF26082">
    <property type="entry name" value="zf-C2H2_AcuF"/>
    <property type="match status" value="1"/>
</dbReference>
<dbReference type="Gene3D" id="3.30.160.60">
    <property type="entry name" value="Classic Zinc Finger"/>
    <property type="match status" value="2"/>
</dbReference>
<keyword evidence="8" id="KW-0805">Transcription regulation</keyword>
<evidence type="ECO:0000313" key="15">
    <source>
        <dbReference type="EMBL" id="KAK0622606.1"/>
    </source>
</evidence>
<evidence type="ECO:0000256" key="2">
    <source>
        <dbReference type="ARBA" id="ARBA00004123"/>
    </source>
</evidence>
<accession>A0AA39WW08</accession>
<dbReference type="AlphaFoldDB" id="A0AA39WW08"/>
<organism evidence="15 16">
    <name type="scientific">Immersiella caudata</name>
    <dbReference type="NCBI Taxonomy" id="314043"/>
    <lineage>
        <taxon>Eukaryota</taxon>
        <taxon>Fungi</taxon>
        <taxon>Dikarya</taxon>
        <taxon>Ascomycota</taxon>
        <taxon>Pezizomycotina</taxon>
        <taxon>Sordariomycetes</taxon>
        <taxon>Sordariomycetidae</taxon>
        <taxon>Sordariales</taxon>
        <taxon>Lasiosphaeriaceae</taxon>
        <taxon>Immersiella</taxon>
    </lineage>
</organism>
<reference evidence="15" key="1">
    <citation type="submission" date="2023-06" db="EMBL/GenBank/DDBJ databases">
        <title>Genome-scale phylogeny and comparative genomics of the fungal order Sordariales.</title>
        <authorList>
            <consortium name="Lawrence Berkeley National Laboratory"/>
            <person name="Hensen N."/>
            <person name="Bonometti L."/>
            <person name="Westerberg I."/>
            <person name="Brannstrom I.O."/>
            <person name="Guillou S."/>
            <person name="Cros-Aarteil S."/>
            <person name="Calhoun S."/>
            <person name="Haridas S."/>
            <person name="Kuo A."/>
            <person name="Mondo S."/>
            <person name="Pangilinan J."/>
            <person name="Riley R."/>
            <person name="Labutti K."/>
            <person name="Andreopoulos B."/>
            <person name="Lipzen A."/>
            <person name="Chen C."/>
            <person name="Yanf M."/>
            <person name="Daum C."/>
            <person name="Ng V."/>
            <person name="Clum A."/>
            <person name="Steindorff A."/>
            <person name="Ohm R."/>
            <person name="Martin F."/>
            <person name="Silar P."/>
            <person name="Natvig D."/>
            <person name="Lalanne C."/>
            <person name="Gautier V."/>
            <person name="Ament-Velasquez S.L."/>
            <person name="Kruys A."/>
            <person name="Hutchinson M.I."/>
            <person name="Powell A.J."/>
            <person name="Barry K."/>
            <person name="Miller A.N."/>
            <person name="Grigoriev I.V."/>
            <person name="Debuchy R."/>
            <person name="Gladieux P."/>
            <person name="Thoren M.H."/>
            <person name="Johannesson H."/>
        </authorList>
    </citation>
    <scope>NUCLEOTIDE SEQUENCE</scope>
    <source>
        <strain evidence="15">CBS 606.72</strain>
    </source>
</reference>
<dbReference type="InterPro" id="IPR013087">
    <property type="entry name" value="Znf_C2H2_type"/>
</dbReference>
<dbReference type="EMBL" id="JAULSU010000003">
    <property type="protein sequence ID" value="KAK0622606.1"/>
    <property type="molecule type" value="Genomic_DNA"/>
</dbReference>
<evidence type="ECO:0000313" key="16">
    <source>
        <dbReference type="Proteomes" id="UP001175000"/>
    </source>
</evidence>
<evidence type="ECO:0000256" key="11">
    <source>
        <dbReference type="ARBA" id="ARBA00023242"/>
    </source>
</evidence>
<protein>
    <recommendedName>
        <fullName evidence="14">C2H2-type domain-containing protein</fullName>
    </recommendedName>
</protein>
<evidence type="ECO:0000256" key="6">
    <source>
        <dbReference type="ARBA" id="ARBA00022771"/>
    </source>
</evidence>
<dbReference type="GO" id="GO:0000981">
    <property type="term" value="F:DNA-binding transcription factor activity, RNA polymerase II-specific"/>
    <property type="evidence" value="ECO:0007669"/>
    <property type="project" value="UniProtKB-ARBA"/>
</dbReference>
<dbReference type="PANTHER" id="PTHR35391">
    <property type="entry name" value="C2H2-TYPE DOMAIN-CONTAINING PROTEIN-RELATED"/>
    <property type="match status" value="1"/>
</dbReference>
<evidence type="ECO:0000256" key="4">
    <source>
        <dbReference type="ARBA" id="ARBA00022723"/>
    </source>
</evidence>
<keyword evidence="11" id="KW-0539">Nucleus</keyword>
<evidence type="ECO:0000256" key="1">
    <source>
        <dbReference type="ARBA" id="ARBA00003767"/>
    </source>
</evidence>
<dbReference type="SMART" id="SM00355">
    <property type="entry name" value="ZnF_C2H2"/>
    <property type="match status" value="5"/>
</dbReference>
<comment type="function">
    <text evidence="1">May be involved in transcriptional regulation.</text>
</comment>
<keyword evidence="5" id="KW-0677">Repeat</keyword>
<feature type="domain" description="C2H2-type" evidence="14">
    <location>
        <begin position="526"/>
        <end position="553"/>
    </location>
</feature>
<evidence type="ECO:0000256" key="7">
    <source>
        <dbReference type="ARBA" id="ARBA00022833"/>
    </source>
</evidence>
<dbReference type="PANTHER" id="PTHR35391:SF7">
    <property type="entry name" value="C2H2-TYPE DOMAIN-CONTAINING PROTEIN"/>
    <property type="match status" value="1"/>
</dbReference>
<feature type="domain" description="C2H2-type" evidence="14">
    <location>
        <begin position="554"/>
        <end position="583"/>
    </location>
</feature>
<keyword evidence="9" id="KW-0238">DNA-binding</keyword>
<evidence type="ECO:0000256" key="9">
    <source>
        <dbReference type="ARBA" id="ARBA00023125"/>
    </source>
</evidence>
<dbReference type="InterPro" id="IPR036236">
    <property type="entry name" value="Znf_C2H2_sf"/>
</dbReference>
<evidence type="ECO:0000256" key="13">
    <source>
        <dbReference type="SAM" id="MobiDB-lite"/>
    </source>
</evidence>
<dbReference type="FunFam" id="3.30.160.60:FF:000226">
    <property type="entry name" value="Zinc finger protein 236 variant"/>
    <property type="match status" value="1"/>
</dbReference>
<keyword evidence="4" id="KW-0479">Metal-binding</keyword>